<sequence length="562" mass="61712">MDARKPTLREKIQKLRQTFLGKVPETVRQGRDLGARLILTPKESGTLDDLYRVFHSIKGTAASFGLEEISAKGGAGEEVLLAFRALDEDARARAVSGSVAEMNALLAQVVELAAAALDSENRLSALAPSFDLGLESGDDGAPRKRVYMCDDDELAAETLIIQLKCFGYAVVNFVSPDALRAAVLSNPPDAVIMDIMFPGGSHTGTETVASLRREMPNPPPVIFISGRRDFDARLRAVMAGGQAYFAKPVRAIELVDTLDTMTSRREPEPYRILVVDDEPEVAEYHSLILEEAGMITSLLHEPAGILDALAAFRPDLVLMDMYMPQCTGRDLSRLIRQIPDFISLPIVFLSSETNKVTQVSAMRVGAEAFLTKPIQPEDLISAVAIRAERMRTLRSLMVRDGLTGLFNHTFIVQYLDTALAAARRENGKLCVAMIDVDLFKSVNDTYGHPTGDQVLVALARLLQQRLRTNDLIGRYGGEEFVVVMQNVSLKEGMTVMNGLREDFARLKFQSGDQFFSCTFSGGISRFPEIAGDRLIEAADKALYEAKQAGRNRIELASLEPLP</sequence>
<gene>
    <name evidence="9" type="ordered locus">amb3006</name>
</gene>
<dbReference type="SUPFAM" id="SSF52172">
    <property type="entry name" value="CheY-like"/>
    <property type="match status" value="2"/>
</dbReference>
<dbReference type="InterPro" id="IPR029787">
    <property type="entry name" value="Nucleotide_cyclase"/>
</dbReference>
<dbReference type="EC" id="2.7.7.65" evidence="1"/>
<dbReference type="PROSITE" id="PS50887">
    <property type="entry name" value="GGDEF"/>
    <property type="match status" value="1"/>
</dbReference>
<evidence type="ECO:0000313" key="9">
    <source>
        <dbReference type="EMBL" id="BAE51810.1"/>
    </source>
</evidence>
<feature type="modified residue" description="4-aspartylphosphate" evidence="5">
    <location>
        <position position="194"/>
    </location>
</feature>
<dbReference type="Gene3D" id="3.40.50.2300">
    <property type="match status" value="2"/>
</dbReference>
<dbReference type="Pfam" id="PF00990">
    <property type="entry name" value="GGDEF"/>
    <property type="match status" value="1"/>
</dbReference>
<dbReference type="GO" id="GO:0043709">
    <property type="term" value="P:cell adhesion involved in single-species biofilm formation"/>
    <property type="evidence" value="ECO:0007669"/>
    <property type="project" value="TreeGrafter"/>
</dbReference>
<dbReference type="Pfam" id="PF00072">
    <property type="entry name" value="Response_reg"/>
    <property type="match status" value="2"/>
</dbReference>
<dbReference type="NCBIfam" id="TIGR00254">
    <property type="entry name" value="GGDEF"/>
    <property type="match status" value="1"/>
</dbReference>
<organism evidence="9 10">
    <name type="scientific">Paramagnetospirillum magneticum (strain ATCC 700264 / AMB-1)</name>
    <name type="common">Magnetospirillum magneticum</name>
    <dbReference type="NCBI Taxonomy" id="342108"/>
    <lineage>
        <taxon>Bacteria</taxon>
        <taxon>Pseudomonadati</taxon>
        <taxon>Pseudomonadota</taxon>
        <taxon>Alphaproteobacteria</taxon>
        <taxon>Rhodospirillales</taxon>
        <taxon>Magnetospirillaceae</taxon>
        <taxon>Paramagnetospirillum</taxon>
    </lineage>
</organism>
<dbReference type="GO" id="GO:0004672">
    <property type="term" value="F:protein kinase activity"/>
    <property type="evidence" value="ECO:0007669"/>
    <property type="project" value="UniProtKB-ARBA"/>
</dbReference>
<dbReference type="InterPro" id="IPR050469">
    <property type="entry name" value="Diguanylate_Cyclase"/>
</dbReference>
<dbReference type="PROSITE" id="PS50894">
    <property type="entry name" value="HPT"/>
    <property type="match status" value="1"/>
</dbReference>
<evidence type="ECO:0000256" key="2">
    <source>
        <dbReference type="ARBA" id="ARBA00023012"/>
    </source>
</evidence>
<dbReference type="Gene3D" id="3.30.70.270">
    <property type="match status" value="1"/>
</dbReference>
<feature type="domain" description="Response regulatory" evidence="6">
    <location>
        <begin position="145"/>
        <end position="262"/>
    </location>
</feature>
<protein>
    <recommendedName>
        <fullName evidence="1">diguanylate cyclase</fullName>
        <ecNumber evidence="1">2.7.7.65</ecNumber>
    </recommendedName>
</protein>
<dbReference type="SMART" id="SM00448">
    <property type="entry name" value="REC"/>
    <property type="match status" value="2"/>
</dbReference>
<dbReference type="KEGG" id="mag:amb3006"/>
<dbReference type="PANTHER" id="PTHR45138">
    <property type="entry name" value="REGULATORY COMPONENTS OF SENSORY TRANSDUCTION SYSTEM"/>
    <property type="match status" value="1"/>
</dbReference>
<name>Q2W2W5_PARM1</name>
<evidence type="ECO:0000259" key="6">
    <source>
        <dbReference type="PROSITE" id="PS50110"/>
    </source>
</evidence>
<dbReference type="GO" id="GO:0000160">
    <property type="term" value="P:phosphorelay signal transduction system"/>
    <property type="evidence" value="ECO:0007669"/>
    <property type="project" value="UniProtKB-KW"/>
</dbReference>
<evidence type="ECO:0000256" key="1">
    <source>
        <dbReference type="ARBA" id="ARBA00012528"/>
    </source>
</evidence>
<feature type="modified residue" description="Phosphohistidine" evidence="4">
    <location>
        <position position="55"/>
    </location>
</feature>
<dbReference type="HOGENOM" id="CLU_000445_11_28_5"/>
<dbReference type="STRING" id="342108.amb3006"/>
<comment type="catalytic activity">
    <reaction evidence="3">
        <text>2 GTP = 3',3'-c-di-GMP + 2 diphosphate</text>
        <dbReference type="Rhea" id="RHEA:24898"/>
        <dbReference type="ChEBI" id="CHEBI:33019"/>
        <dbReference type="ChEBI" id="CHEBI:37565"/>
        <dbReference type="ChEBI" id="CHEBI:58805"/>
        <dbReference type="EC" id="2.7.7.65"/>
    </reaction>
</comment>
<reference evidence="9 10" key="1">
    <citation type="journal article" date="2005" name="DNA Res.">
        <title>Complete genome sequence of the facultative anaerobic magnetotactic bacterium Magnetospirillum sp. strain AMB-1.</title>
        <authorList>
            <person name="Matsunaga T."/>
            <person name="Okamura Y."/>
            <person name="Fukuda Y."/>
            <person name="Wahyudi A.T."/>
            <person name="Murase Y."/>
            <person name="Takeyama H."/>
        </authorList>
    </citation>
    <scope>NUCLEOTIDE SEQUENCE [LARGE SCALE GENOMIC DNA]</scope>
    <source>
        <strain evidence="10">ATCC 700264 / AMB-1</strain>
    </source>
</reference>
<proteinExistence type="predicted"/>
<dbReference type="CDD" id="cd01949">
    <property type="entry name" value="GGDEF"/>
    <property type="match status" value="1"/>
</dbReference>
<keyword evidence="2" id="KW-0902">Two-component regulatory system</keyword>
<dbReference type="SMART" id="SM00267">
    <property type="entry name" value="GGDEF"/>
    <property type="match status" value="1"/>
</dbReference>
<dbReference type="RefSeq" id="WP_011385382.1">
    <property type="nucleotide sequence ID" value="NC_007626.1"/>
</dbReference>
<dbReference type="GO" id="GO:0005886">
    <property type="term" value="C:plasma membrane"/>
    <property type="evidence" value="ECO:0007669"/>
    <property type="project" value="TreeGrafter"/>
</dbReference>
<keyword evidence="10" id="KW-1185">Reference proteome</keyword>
<dbReference type="CDD" id="cd00156">
    <property type="entry name" value="REC"/>
    <property type="match status" value="2"/>
</dbReference>
<dbReference type="SUPFAM" id="SSF55073">
    <property type="entry name" value="Nucleotide cyclase"/>
    <property type="match status" value="1"/>
</dbReference>
<evidence type="ECO:0000259" key="8">
    <source>
        <dbReference type="PROSITE" id="PS50894"/>
    </source>
</evidence>
<dbReference type="GO" id="GO:0052621">
    <property type="term" value="F:diguanylate cyclase activity"/>
    <property type="evidence" value="ECO:0007669"/>
    <property type="project" value="UniProtKB-EC"/>
</dbReference>
<evidence type="ECO:0000256" key="5">
    <source>
        <dbReference type="PROSITE-ProRule" id="PRU00169"/>
    </source>
</evidence>
<dbReference type="AlphaFoldDB" id="Q2W2W5"/>
<feature type="domain" description="HPt" evidence="8">
    <location>
        <begin position="8"/>
        <end position="120"/>
    </location>
</feature>
<dbReference type="EMBL" id="AP007255">
    <property type="protein sequence ID" value="BAE51810.1"/>
    <property type="molecule type" value="Genomic_DNA"/>
</dbReference>
<feature type="domain" description="GGDEF" evidence="7">
    <location>
        <begin position="427"/>
        <end position="558"/>
    </location>
</feature>
<dbReference type="Proteomes" id="UP000007058">
    <property type="component" value="Chromosome"/>
</dbReference>
<keyword evidence="5" id="KW-0597">Phosphoprotein</keyword>
<dbReference type="InterPro" id="IPR043128">
    <property type="entry name" value="Rev_trsase/Diguanyl_cyclase"/>
</dbReference>
<evidence type="ECO:0000259" key="7">
    <source>
        <dbReference type="PROSITE" id="PS50887"/>
    </source>
</evidence>
<evidence type="ECO:0000313" key="10">
    <source>
        <dbReference type="Proteomes" id="UP000007058"/>
    </source>
</evidence>
<dbReference type="InterPro" id="IPR001789">
    <property type="entry name" value="Sig_transdc_resp-reg_receiver"/>
</dbReference>
<dbReference type="PANTHER" id="PTHR45138:SF9">
    <property type="entry name" value="DIGUANYLATE CYCLASE DGCM-RELATED"/>
    <property type="match status" value="1"/>
</dbReference>
<dbReference type="GO" id="GO:1902201">
    <property type="term" value="P:negative regulation of bacterial-type flagellum-dependent cell motility"/>
    <property type="evidence" value="ECO:0007669"/>
    <property type="project" value="TreeGrafter"/>
</dbReference>
<dbReference type="Gene3D" id="1.20.120.160">
    <property type="entry name" value="HPT domain"/>
    <property type="match status" value="1"/>
</dbReference>
<evidence type="ECO:0000256" key="3">
    <source>
        <dbReference type="ARBA" id="ARBA00034247"/>
    </source>
</evidence>
<dbReference type="InterPro" id="IPR011006">
    <property type="entry name" value="CheY-like_superfamily"/>
</dbReference>
<dbReference type="OrthoDB" id="9812260at2"/>
<dbReference type="FunFam" id="3.30.70.270:FF:000001">
    <property type="entry name" value="Diguanylate cyclase domain protein"/>
    <property type="match status" value="1"/>
</dbReference>
<evidence type="ECO:0000256" key="4">
    <source>
        <dbReference type="PROSITE-ProRule" id="PRU00110"/>
    </source>
</evidence>
<dbReference type="PROSITE" id="PS50110">
    <property type="entry name" value="RESPONSE_REGULATORY"/>
    <property type="match status" value="2"/>
</dbReference>
<dbReference type="Pfam" id="PF01627">
    <property type="entry name" value="Hpt"/>
    <property type="match status" value="1"/>
</dbReference>
<dbReference type="InterPro" id="IPR036641">
    <property type="entry name" value="HPT_dom_sf"/>
</dbReference>
<accession>Q2W2W5</accession>
<dbReference type="SUPFAM" id="SSF47226">
    <property type="entry name" value="Histidine-containing phosphotransfer domain, HPT domain"/>
    <property type="match status" value="1"/>
</dbReference>
<dbReference type="InterPro" id="IPR008207">
    <property type="entry name" value="Sig_transdc_His_kin_Hpt_dom"/>
</dbReference>
<dbReference type="InterPro" id="IPR000160">
    <property type="entry name" value="GGDEF_dom"/>
</dbReference>
<feature type="modified residue" description="4-aspartylphosphate" evidence="5">
    <location>
        <position position="320"/>
    </location>
</feature>
<feature type="domain" description="Response regulatory" evidence="6">
    <location>
        <begin position="271"/>
        <end position="387"/>
    </location>
</feature>